<feature type="region of interest" description="Disordered" evidence="1">
    <location>
        <begin position="269"/>
        <end position="341"/>
    </location>
</feature>
<dbReference type="Proteomes" id="UP001176941">
    <property type="component" value="Chromosome 34"/>
</dbReference>
<feature type="compositionally biased region" description="Basic residues" evidence="1">
    <location>
        <begin position="670"/>
        <end position="681"/>
    </location>
</feature>
<gene>
    <name evidence="2" type="ORF">MRATA1EN1_LOCUS22719</name>
</gene>
<feature type="region of interest" description="Disordered" evidence="1">
    <location>
        <begin position="366"/>
        <end position="385"/>
    </location>
</feature>
<feature type="region of interest" description="Disordered" evidence="1">
    <location>
        <begin position="45"/>
        <end position="94"/>
    </location>
</feature>
<keyword evidence="3" id="KW-1185">Reference proteome</keyword>
<reference evidence="2" key="1">
    <citation type="submission" date="2023-04" db="EMBL/GenBank/DDBJ databases">
        <authorList>
            <consortium name="ELIXIR-Norway"/>
        </authorList>
    </citation>
    <scope>NUCLEOTIDE SEQUENCE [LARGE SCALE GENOMIC DNA]</scope>
</reference>
<feature type="compositionally biased region" description="Basic and acidic residues" evidence="1">
    <location>
        <begin position="375"/>
        <end position="385"/>
    </location>
</feature>
<feature type="compositionally biased region" description="Low complexity" evidence="1">
    <location>
        <begin position="295"/>
        <end position="304"/>
    </location>
</feature>
<sequence>MLTAPKPWETRLTAPTRPPRISLDPNRGCVFALLNSLGVSSSGRLLEHHKTPRKRKVATLQGTLLRGPQSPAVKGPPARHAPYVPQDPPEDLDSPLQLSSPWGRVNPMYSVHHSAQRLECAVLGTDLRSGQLAVPALLLDGPGSRPPPAHLGVRRWPWARLGPNSVSMGFQLWTTPQGDGTRSQVCKRQRHPRMRTSQEHLKEQNSVEHLRHWAKCCSEKSERPHAVEPEEVSFPGGLGLGSLSRYGLGSSWCCGGSENPEQVSISPTVVSARGSHARLQQGDPGAHRERRTPARRAGAPPAASGNGGGPLRPRSAISSRLRASESTRMPGPPVGRARFPGAAARPSSEAWLYLHLPSLPTSGRLLSQFSRKPRPPRECRSQDPTKQRDCFHAEVSVKGSEEVYGLVRKTLLRCGRAAGSLGEALKARWPVALMPCLALGGTVGLTQLGLSLRLGHHARQKGLMKSSTSFQNYLLQADLRYEQDACSAAGEAQRGACPRSQRFSSNLPGEGPGVRISVSQVMLRDMSKLWPWQCRSVSSWAIQFCLNADLAVRPSTCPLVGAQTAAEGWKETGLGDSGLVKRNLSDDCRWQVLAVLGQHRWHPESSVEMHTLRPSFSAGDSCGCQRRRSTGQERRLRVLDQIHHTMDVTQQHGHVTGSADVATTKSHLSANRRNKRARRISPLRAKRESDSARRRRRGVSGHRAPPPISALAAGEIRLDKAASIADNKPLKCQEAQRPPLIAPRSPAPLSAALQRAFLSSFTQRWLWRD</sequence>
<dbReference type="EMBL" id="OX460345">
    <property type="protein sequence ID" value="CAI9173757.1"/>
    <property type="molecule type" value="Genomic_DNA"/>
</dbReference>
<accession>A0ABN8ZLW0</accession>
<evidence type="ECO:0000313" key="3">
    <source>
        <dbReference type="Proteomes" id="UP001176941"/>
    </source>
</evidence>
<name>A0ABN8ZLW0_RANTA</name>
<proteinExistence type="predicted"/>
<evidence type="ECO:0000256" key="1">
    <source>
        <dbReference type="SAM" id="MobiDB-lite"/>
    </source>
</evidence>
<feature type="region of interest" description="Disordered" evidence="1">
    <location>
        <begin position="1"/>
        <end position="21"/>
    </location>
</feature>
<evidence type="ECO:0000313" key="2">
    <source>
        <dbReference type="EMBL" id="CAI9173757.1"/>
    </source>
</evidence>
<protein>
    <submittedName>
        <fullName evidence="2">Uncharacterized protein</fullName>
    </submittedName>
</protein>
<feature type="region of interest" description="Disordered" evidence="1">
    <location>
        <begin position="649"/>
        <end position="708"/>
    </location>
</feature>
<organism evidence="2 3">
    <name type="scientific">Rangifer tarandus platyrhynchus</name>
    <name type="common">Svalbard reindeer</name>
    <dbReference type="NCBI Taxonomy" id="3082113"/>
    <lineage>
        <taxon>Eukaryota</taxon>
        <taxon>Metazoa</taxon>
        <taxon>Chordata</taxon>
        <taxon>Craniata</taxon>
        <taxon>Vertebrata</taxon>
        <taxon>Euteleostomi</taxon>
        <taxon>Mammalia</taxon>
        <taxon>Eutheria</taxon>
        <taxon>Laurasiatheria</taxon>
        <taxon>Artiodactyla</taxon>
        <taxon>Ruminantia</taxon>
        <taxon>Pecora</taxon>
        <taxon>Cervidae</taxon>
        <taxon>Odocoileinae</taxon>
        <taxon>Rangifer</taxon>
    </lineage>
</organism>